<feature type="transmembrane region" description="Helical" evidence="1">
    <location>
        <begin position="100"/>
        <end position="121"/>
    </location>
</feature>
<keyword evidence="1" id="KW-0812">Transmembrane</keyword>
<dbReference type="PANTHER" id="PTHR31302">
    <property type="entry name" value="TRANSMEMBRANE PROTEIN WITH METALLOPHOSPHOESTERASE DOMAIN-RELATED"/>
    <property type="match status" value="1"/>
</dbReference>
<dbReference type="InterPro" id="IPR004843">
    <property type="entry name" value="Calcineurin-like_PHP"/>
</dbReference>
<dbReference type="Pfam" id="PF00149">
    <property type="entry name" value="Metallophos"/>
    <property type="match status" value="1"/>
</dbReference>
<name>A0A9D1JF53_9FIRM</name>
<evidence type="ECO:0000313" key="4">
    <source>
        <dbReference type="Proteomes" id="UP000886841"/>
    </source>
</evidence>
<evidence type="ECO:0000259" key="2">
    <source>
        <dbReference type="Pfam" id="PF00149"/>
    </source>
</evidence>
<dbReference type="SUPFAM" id="SSF56300">
    <property type="entry name" value="Metallo-dependent phosphatases"/>
    <property type="match status" value="1"/>
</dbReference>
<dbReference type="GO" id="GO:0016787">
    <property type="term" value="F:hydrolase activity"/>
    <property type="evidence" value="ECO:0007669"/>
    <property type="project" value="InterPro"/>
</dbReference>
<gene>
    <name evidence="3" type="ORF">IAB98_00210</name>
</gene>
<dbReference type="InterPro" id="IPR029052">
    <property type="entry name" value="Metallo-depent_PP-like"/>
</dbReference>
<dbReference type="PANTHER" id="PTHR31302:SF0">
    <property type="entry name" value="TRANSMEMBRANE PROTEIN WITH METALLOPHOSPHOESTERASE DOMAIN"/>
    <property type="match status" value="1"/>
</dbReference>
<dbReference type="Proteomes" id="UP000886841">
    <property type="component" value="Unassembled WGS sequence"/>
</dbReference>
<dbReference type="EMBL" id="DVHU01000004">
    <property type="protein sequence ID" value="HIR91827.1"/>
    <property type="molecule type" value="Genomic_DNA"/>
</dbReference>
<evidence type="ECO:0000313" key="3">
    <source>
        <dbReference type="EMBL" id="HIR91827.1"/>
    </source>
</evidence>
<feature type="domain" description="Calcineurin-like phosphoesterase" evidence="2">
    <location>
        <begin position="145"/>
        <end position="312"/>
    </location>
</feature>
<keyword evidence="1" id="KW-0472">Membrane</keyword>
<feature type="transmembrane region" description="Helical" evidence="1">
    <location>
        <begin position="66"/>
        <end position="88"/>
    </location>
</feature>
<feature type="transmembrane region" description="Helical" evidence="1">
    <location>
        <begin position="6"/>
        <end position="23"/>
    </location>
</feature>
<protein>
    <submittedName>
        <fullName evidence="3">Metallophosphoesterase</fullName>
    </submittedName>
</protein>
<reference evidence="3" key="2">
    <citation type="journal article" date="2021" name="PeerJ">
        <title>Extensive microbial diversity within the chicken gut microbiome revealed by metagenomics and culture.</title>
        <authorList>
            <person name="Gilroy R."/>
            <person name="Ravi A."/>
            <person name="Getino M."/>
            <person name="Pursley I."/>
            <person name="Horton D.L."/>
            <person name="Alikhan N.F."/>
            <person name="Baker D."/>
            <person name="Gharbi K."/>
            <person name="Hall N."/>
            <person name="Watson M."/>
            <person name="Adriaenssens E.M."/>
            <person name="Foster-Nyarko E."/>
            <person name="Jarju S."/>
            <person name="Secka A."/>
            <person name="Antonio M."/>
            <person name="Oren A."/>
            <person name="Chaudhuri R.R."/>
            <person name="La Ragione R."/>
            <person name="Hildebrand F."/>
            <person name="Pallen M.J."/>
        </authorList>
    </citation>
    <scope>NUCLEOTIDE SEQUENCE</scope>
    <source>
        <strain evidence="3">ChiSxjej1B13-7041</strain>
    </source>
</reference>
<organism evidence="3 4">
    <name type="scientific">Candidatus Egerieimonas intestinavium</name>
    <dbReference type="NCBI Taxonomy" id="2840777"/>
    <lineage>
        <taxon>Bacteria</taxon>
        <taxon>Bacillati</taxon>
        <taxon>Bacillota</taxon>
        <taxon>Clostridia</taxon>
        <taxon>Lachnospirales</taxon>
        <taxon>Lachnospiraceae</taxon>
        <taxon>Lachnospiraceae incertae sedis</taxon>
        <taxon>Candidatus Egerieimonas</taxon>
    </lineage>
</organism>
<sequence>MELGMIMWMGGPILIMVLLWIYLFFRVRRTAGELGLKGRGKEGLALAVSTAIALPILGFWGKAGIWAILVIHFGVFLVLFDLIHGLIYRVRKRESRTWRVIHRFGLLPLLCTGAVFVYGHYNIAHVVETGYTVTTEKAIRAEGYRVAVLSDMHYGLLDNREDMQRMVGELSEKQVDLVLLCGDLVDERTTLEQVNDLFAMLGQIKSSFGVYFVYGNHDPAQYSSAPNYTVAELEEAMSSNGITVLEDETAAITQDLLLVGRKDRSSPRLSVEELLEGADKSAYILLADHQPYELSLKAEAGVDLQVSGHTHAGQLFPVGFFNELTPDSMNYGIEQFGEMQSVVTSGVTGWGYALRTQGPSEYVLIDILPE</sequence>
<keyword evidence="1" id="KW-1133">Transmembrane helix</keyword>
<accession>A0A9D1JF53</accession>
<feature type="transmembrane region" description="Helical" evidence="1">
    <location>
        <begin position="43"/>
        <end position="60"/>
    </location>
</feature>
<reference evidence="3" key="1">
    <citation type="submission" date="2020-10" db="EMBL/GenBank/DDBJ databases">
        <authorList>
            <person name="Gilroy R."/>
        </authorList>
    </citation>
    <scope>NUCLEOTIDE SEQUENCE</scope>
    <source>
        <strain evidence="3">ChiSxjej1B13-7041</strain>
    </source>
</reference>
<comment type="caution">
    <text evidence="3">The sequence shown here is derived from an EMBL/GenBank/DDBJ whole genome shotgun (WGS) entry which is preliminary data.</text>
</comment>
<dbReference type="Gene3D" id="3.60.21.10">
    <property type="match status" value="1"/>
</dbReference>
<evidence type="ECO:0000256" key="1">
    <source>
        <dbReference type="SAM" id="Phobius"/>
    </source>
</evidence>
<dbReference type="InterPro" id="IPR051158">
    <property type="entry name" value="Metallophosphoesterase_sf"/>
</dbReference>
<dbReference type="AlphaFoldDB" id="A0A9D1JF53"/>
<proteinExistence type="predicted"/>